<feature type="domain" description="Alpha/beta hydrolase fold-3" evidence="2">
    <location>
        <begin position="94"/>
        <end position="213"/>
    </location>
</feature>
<dbReference type="InterPro" id="IPR029058">
    <property type="entry name" value="AB_hydrolase_fold"/>
</dbReference>
<reference evidence="3 4" key="1">
    <citation type="submission" date="2019-09" db="EMBL/GenBank/DDBJ databases">
        <title>The hologenome of the rock-dwelling lichen Lasallia pustulata.</title>
        <authorList>
            <person name="Greshake Tzovaras B."/>
            <person name="Segers F."/>
            <person name="Bicker A."/>
            <person name="Dal Grande F."/>
            <person name="Otte J."/>
            <person name="Hankeln T."/>
            <person name="Schmitt I."/>
            <person name="Ebersberger I."/>
        </authorList>
    </citation>
    <scope>NUCLEOTIDE SEQUENCE [LARGE SCALE GENOMIC DNA]</scope>
    <source>
        <strain evidence="3">A1-1</strain>
    </source>
</reference>
<accession>A0A5M8PVG8</accession>
<feature type="region of interest" description="Disordered" evidence="1">
    <location>
        <begin position="283"/>
        <end position="310"/>
    </location>
</feature>
<comment type="caution">
    <text evidence="3">The sequence shown here is derived from an EMBL/GenBank/DDBJ whole genome shotgun (WGS) entry which is preliminary data.</text>
</comment>
<evidence type="ECO:0000256" key="1">
    <source>
        <dbReference type="SAM" id="MobiDB-lite"/>
    </source>
</evidence>
<proteinExistence type="predicted"/>
<evidence type="ECO:0000313" key="4">
    <source>
        <dbReference type="Proteomes" id="UP000324767"/>
    </source>
</evidence>
<dbReference type="Pfam" id="PF07859">
    <property type="entry name" value="Abhydrolase_3"/>
    <property type="match status" value="1"/>
</dbReference>
<dbReference type="AlphaFoldDB" id="A0A5M8PVG8"/>
<name>A0A5M8PVG8_9LECA</name>
<evidence type="ECO:0000259" key="2">
    <source>
        <dbReference type="Pfam" id="PF07859"/>
    </source>
</evidence>
<dbReference type="Gene3D" id="3.40.50.1820">
    <property type="entry name" value="alpha/beta hydrolase"/>
    <property type="match status" value="1"/>
</dbReference>
<protein>
    <recommendedName>
        <fullName evidence="2">Alpha/beta hydrolase fold-3 domain-containing protein</fullName>
    </recommendedName>
</protein>
<dbReference type="SUPFAM" id="SSF53474">
    <property type="entry name" value="alpha/beta-Hydrolases"/>
    <property type="match status" value="1"/>
</dbReference>
<organism evidence="3 4">
    <name type="scientific">Lasallia pustulata</name>
    <dbReference type="NCBI Taxonomy" id="136370"/>
    <lineage>
        <taxon>Eukaryota</taxon>
        <taxon>Fungi</taxon>
        <taxon>Dikarya</taxon>
        <taxon>Ascomycota</taxon>
        <taxon>Pezizomycotina</taxon>
        <taxon>Lecanoromycetes</taxon>
        <taxon>OSLEUM clade</taxon>
        <taxon>Umbilicariomycetidae</taxon>
        <taxon>Umbilicariales</taxon>
        <taxon>Umbilicariaceae</taxon>
        <taxon>Lasallia</taxon>
    </lineage>
</organism>
<dbReference type="InterPro" id="IPR013094">
    <property type="entry name" value="AB_hydrolase_3"/>
</dbReference>
<dbReference type="GO" id="GO:0016787">
    <property type="term" value="F:hydrolase activity"/>
    <property type="evidence" value="ECO:0007669"/>
    <property type="project" value="InterPro"/>
</dbReference>
<dbReference type="EMBL" id="VXIT01000004">
    <property type="protein sequence ID" value="KAA6413061.1"/>
    <property type="molecule type" value="Genomic_DNA"/>
</dbReference>
<dbReference type="Proteomes" id="UP000324767">
    <property type="component" value="Unassembled WGS sequence"/>
</dbReference>
<gene>
    <name evidence="3" type="ORF">FRX48_02804</name>
</gene>
<evidence type="ECO:0000313" key="3">
    <source>
        <dbReference type="EMBL" id="KAA6413061.1"/>
    </source>
</evidence>
<dbReference type="OrthoDB" id="5396420at2759"/>
<sequence length="410" mass="44982">MRRAYNAILNAPSTLWATPTFGTPRLPRSLPCRHLSIVDSPKLHQVEVGVGSSGHVILDIHNPANADAANPIILYLPRGPCLAEPPHPPTTSALSALNHITDATTIQINYRISSTLPFPTPVHDVLACYDWVLKTLVHGPASWQNPPRFPRVGICGELVGGSLAAMLALTECHSQKPGRISAAALGNPIADWTFPAAESPHEEMDAIDLSDSRSEAVEPLLRKRTQAKQRTIDSWTAFANSHSLSAQALLSVRDTFFTKPEKWFDPFASPLLFFRTATTEIPTLEQRDPATDPATDSATDPASVPVKKRKARRPYPPLYSDLRLPIMRVDVGEESLLRDQGVELAERVKRSSPSYMKQAAGWEGEGLATEQMREDVDVELVKRGGVGLWGEDELVEVGRWLGEALCRHKG</sequence>